<accession>A0A1I4E4Q0</accession>
<dbReference type="InterPro" id="IPR020667">
    <property type="entry name" value="DNA_mismatch_repair_MutL"/>
</dbReference>
<feature type="compositionally biased region" description="Acidic residues" evidence="5">
    <location>
        <begin position="380"/>
        <end position="395"/>
    </location>
</feature>
<feature type="domain" description="MutL C-terminal dimerisation" evidence="6">
    <location>
        <begin position="559"/>
        <end position="704"/>
    </location>
</feature>
<dbReference type="InterPro" id="IPR037198">
    <property type="entry name" value="MutL_C_sf"/>
</dbReference>
<dbReference type="Gene3D" id="3.30.230.10">
    <property type="match status" value="1"/>
</dbReference>
<dbReference type="InterPro" id="IPR036890">
    <property type="entry name" value="HATPase_C_sf"/>
</dbReference>
<dbReference type="NCBIfam" id="TIGR00585">
    <property type="entry name" value="mutl"/>
    <property type="match status" value="1"/>
</dbReference>
<dbReference type="RefSeq" id="WP_089868621.1">
    <property type="nucleotide sequence ID" value="NZ_FOTC01000002.1"/>
</dbReference>
<reference evidence="9" key="1">
    <citation type="submission" date="2016-10" db="EMBL/GenBank/DDBJ databases">
        <authorList>
            <person name="Varghese N."/>
            <person name="Submissions S."/>
        </authorList>
    </citation>
    <scope>NUCLEOTIDE SEQUENCE [LARGE SCALE GENOMIC DNA]</scope>
    <source>
        <strain evidence="9">CGMCC 1.7738</strain>
    </source>
</reference>
<dbReference type="GO" id="GO:0140664">
    <property type="term" value="F:ATP-dependent DNA damage sensor activity"/>
    <property type="evidence" value="ECO:0007669"/>
    <property type="project" value="InterPro"/>
</dbReference>
<evidence type="ECO:0000256" key="2">
    <source>
        <dbReference type="ARBA" id="ARBA00022763"/>
    </source>
</evidence>
<evidence type="ECO:0000256" key="3">
    <source>
        <dbReference type="ARBA" id="ARBA00023204"/>
    </source>
</evidence>
<dbReference type="PROSITE" id="PS00058">
    <property type="entry name" value="DNA_MISMATCH_REPAIR_1"/>
    <property type="match status" value="1"/>
</dbReference>
<protein>
    <recommendedName>
        <fullName evidence="4">DNA mismatch repair protein MutL</fullName>
    </recommendedName>
</protein>
<comment type="function">
    <text evidence="4">This protein is involved in the repair of mismatches in DNA. It is required for dam-dependent methyl-directed DNA mismatch repair. May act as a 'molecular matchmaker', a protein that promotes the formation of a stable complex between two or more DNA-binding proteins in an ATP-dependent manner without itself being part of a final effector complex.</text>
</comment>
<keyword evidence="9" id="KW-1185">Reference proteome</keyword>
<evidence type="ECO:0000256" key="5">
    <source>
        <dbReference type="SAM" id="MobiDB-lite"/>
    </source>
</evidence>
<dbReference type="InterPro" id="IPR014762">
    <property type="entry name" value="DNA_mismatch_repair_CS"/>
</dbReference>
<dbReference type="GO" id="GO:0006298">
    <property type="term" value="P:mismatch repair"/>
    <property type="evidence" value="ECO:0007669"/>
    <property type="project" value="UniProtKB-UniRule"/>
</dbReference>
<dbReference type="Pfam" id="PF08676">
    <property type="entry name" value="MutL_C"/>
    <property type="match status" value="1"/>
</dbReference>
<dbReference type="InterPro" id="IPR002099">
    <property type="entry name" value="MutL/Mlh/PMS"/>
</dbReference>
<evidence type="ECO:0000259" key="6">
    <source>
        <dbReference type="SMART" id="SM00853"/>
    </source>
</evidence>
<dbReference type="SUPFAM" id="SSF55874">
    <property type="entry name" value="ATPase domain of HSP90 chaperone/DNA topoisomerase II/histidine kinase"/>
    <property type="match status" value="1"/>
</dbReference>
<dbReference type="InterPro" id="IPR020568">
    <property type="entry name" value="Ribosomal_Su5_D2-typ_SF"/>
</dbReference>
<comment type="similarity">
    <text evidence="1 4">Belongs to the DNA mismatch repair MutL/HexB family.</text>
</comment>
<feature type="compositionally biased region" description="Basic and acidic residues" evidence="5">
    <location>
        <begin position="441"/>
        <end position="451"/>
    </location>
</feature>
<dbReference type="InterPro" id="IPR014721">
    <property type="entry name" value="Ribsml_uS5_D2-typ_fold_subgr"/>
</dbReference>
<dbReference type="GO" id="GO:0005524">
    <property type="term" value="F:ATP binding"/>
    <property type="evidence" value="ECO:0007669"/>
    <property type="project" value="InterPro"/>
</dbReference>
<dbReference type="Pfam" id="PF13589">
    <property type="entry name" value="HATPase_c_3"/>
    <property type="match status" value="1"/>
</dbReference>
<gene>
    <name evidence="4" type="primary">mutL</name>
    <name evidence="8" type="ORF">SAMN04487950_1804</name>
</gene>
<dbReference type="SMART" id="SM01340">
    <property type="entry name" value="DNA_mis_repair"/>
    <property type="match status" value="1"/>
</dbReference>
<organism evidence="8 9">
    <name type="scientific">Halogranum rubrum</name>
    <dbReference type="NCBI Taxonomy" id="553466"/>
    <lineage>
        <taxon>Archaea</taxon>
        <taxon>Methanobacteriati</taxon>
        <taxon>Methanobacteriota</taxon>
        <taxon>Stenosarchaea group</taxon>
        <taxon>Halobacteria</taxon>
        <taxon>Halobacteriales</taxon>
        <taxon>Haloferacaceae</taxon>
    </lineage>
</organism>
<dbReference type="SMART" id="SM00853">
    <property type="entry name" value="MutL_C"/>
    <property type="match status" value="1"/>
</dbReference>
<dbReference type="Proteomes" id="UP000199607">
    <property type="component" value="Unassembled WGS sequence"/>
</dbReference>
<feature type="compositionally biased region" description="Low complexity" evidence="5">
    <location>
        <begin position="396"/>
        <end position="408"/>
    </location>
</feature>
<dbReference type="Gene3D" id="3.30.1540.20">
    <property type="entry name" value="MutL, C-terminal domain, dimerisation subdomain"/>
    <property type="match status" value="1"/>
</dbReference>
<dbReference type="InterPro" id="IPR013507">
    <property type="entry name" value="DNA_mismatch_S5_2-like"/>
</dbReference>
<evidence type="ECO:0000313" key="9">
    <source>
        <dbReference type="Proteomes" id="UP000199607"/>
    </source>
</evidence>
<evidence type="ECO:0000259" key="7">
    <source>
        <dbReference type="SMART" id="SM01340"/>
    </source>
</evidence>
<keyword evidence="3 4" id="KW-0234">DNA repair</keyword>
<dbReference type="PANTHER" id="PTHR10073">
    <property type="entry name" value="DNA MISMATCH REPAIR PROTEIN MLH, PMS, MUTL"/>
    <property type="match status" value="1"/>
</dbReference>
<dbReference type="InterPro" id="IPR014790">
    <property type="entry name" value="MutL_C"/>
</dbReference>
<feature type="domain" description="DNA mismatch repair protein S5" evidence="7">
    <location>
        <begin position="218"/>
        <end position="339"/>
    </location>
</feature>
<dbReference type="SUPFAM" id="SSF54211">
    <property type="entry name" value="Ribosomal protein S5 domain 2-like"/>
    <property type="match status" value="1"/>
</dbReference>
<dbReference type="EMBL" id="FOTC01000002">
    <property type="protein sequence ID" value="SFK99326.1"/>
    <property type="molecule type" value="Genomic_DNA"/>
</dbReference>
<feature type="region of interest" description="Disordered" evidence="5">
    <location>
        <begin position="344"/>
        <end position="530"/>
    </location>
</feature>
<dbReference type="CDD" id="cd16926">
    <property type="entry name" value="HATPase_MutL-MLH-PMS-like"/>
    <property type="match status" value="1"/>
</dbReference>
<name>A0A1I4E4Q0_9EURY</name>
<feature type="compositionally biased region" description="Low complexity" evidence="5">
    <location>
        <begin position="430"/>
        <end position="440"/>
    </location>
</feature>
<keyword evidence="2 4" id="KW-0227">DNA damage</keyword>
<dbReference type="InterPro" id="IPR042121">
    <property type="entry name" value="MutL_C_regsub"/>
</dbReference>
<evidence type="ECO:0000313" key="8">
    <source>
        <dbReference type="EMBL" id="SFK99326.1"/>
    </source>
</evidence>
<proteinExistence type="inferred from homology"/>
<dbReference type="FunFam" id="3.30.565.10:FF:000003">
    <property type="entry name" value="DNA mismatch repair endonuclease MutL"/>
    <property type="match status" value="1"/>
</dbReference>
<dbReference type="CDD" id="cd00782">
    <property type="entry name" value="MutL_Trans"/>
    <property type="match status" value="1"/>
</dbReference>
<dbReference type="PANTHER" id="PTHR10073:SF12">
    <property type="entry name" value="DNA MISMATCH REPAIR PROTEIN MLH1"/>
    <property type="match status" value="1"/>
</dbReference>
<sequence>MTDTGDDRPTIRALDQTTIQRIAAGEVVERPASVVKELVENSLDADASRVSVAVRNGGKDGVRVRDDGVGMTEDELAVAVDEHTTSKISDIDDLETGVATLGFRGEALHTISAVSRTTVRSKPRGSAGAGAELTVEGGDVGEVRPAGCPAGTTIEVDDLFFNTPARKKFLKTDATEFDHVNTVVTQYALANPDVAVSLEHNDREVFATEGQGSLESTVLSVYGREVAEAMTRVESDPANDAVASISGLVSHPETTRSGREYLSTFVNGRYVTAGSLREAVLDAYVGQLAPDRYPFAVLFLDVPPNSVDVNVHPRKMEVRFDDESGVKAAVESAVESALLDGGLVRSSAPRGRSAPDETPVAPEHAETDDYTESPAAGPVDEVDAVDETDAVDTGDVETVGDATGSADADAVDDDATAARSESVEAETVDTVDTTDAVQTDEQQHTRQTRQEETDEASWVVDNARSSEESTADSDAVPDFRAATDEWEFPEQRERTDASRPSPRPWQQSSLGDDEGRETEHAGDDSSATFSVVGATNQQTLDGEEATVGGEFDSLPSLRVLGQLFDTYLVAEAPDGLVLVDQHAADERVNYERLRREIRGDTPTQGLAEPVELELTAREAALFEEYADALAELGFDAERTDERTVSVRSVPAVFDAALEPELLRDVLTAFVEAERDGGRETVDAVADSLLADLACHPSITGNTSLTEGSVVELLEALDACENPYACPHGRPVVIEFDRDEIADRFERDYPGHAGRRREE</sequence>
<dbReference type="AlphaFoldDB" id="A0A1I4E4Q0"/>
<dbReference type="HAMAP" id="MF_00149">
    <property type="entry name" value="DNA_mis_repair"/>
    <property type="match status" value="1"/>
</dbReference>
<dbReference type="GO" id="GO:0030983">
    <property type="term" value="F:mismatched DNA binding"/>
    <property type="evidence" value="ECO:0007669"/>
    <property type="project" value="InterPro"/>
</dbReference>
<evidence type="ECO:0000256" key="4">
    <source>
        <dbReference type="HAMAP-Rule" id="MF_00149"/>
    </source>
</evidence>
<dbReference type="STRING" id="553466.SAMN04487950_1804"/>
<dbReference type="Gene3D" id="3.30.1370.100">
    <property type="entry name" value="MutL, C-terminal domain, regulatory subdomain"/>
    <property type="match status" value="1"/>
</dbReference>
<dbReference type="SUPFAM" id="SSF118116">
    <property type="entry name" value="DNA mismatch repair protein MutL"/>
    <property type="match status" value="1"/>
</dbReference>
<dbReference type="GO" id="GO:0016887">
    <property type="term" value="F:ATP hydrolysis activity"/>
    <property type="evidence" value="ECO:0007669"/>
    <property type="project" value="InterPro"/>
</dbReference>
<evidence type="ECO:0000256" key="1">
    <source>
        <dbReference type="ARBA" id="ARBA00006082"/>
    </source>
</evidence>
<dbReference type="InterPro" id="IPR042120">
    <property type="entry name" value="MutL_C_dimsub"/>
</dbReference>
<dbReference type="GO" id="GO:0032300">
    <property type="term" value="C:mismatch repair complex"/>
    <property type="evidence" value="ECO:0007669"/>
    <property type="project" value="InterPro"/>
</dbReference>
<dbReference type="Gene3D" id="3.30.565.10">
    <property type="entry name" value="Histidine kinase-like ATPase, C-terminal domain"/>
    <property type="match status" value="1"/>
</dbReference>
<dbReference type="InterPro" id="IPR038973">
    <property type="entry name" value="MutL/Mlh/Pms-like"/>
</dbReference>
<dbReference type="Pfam" id="PF01119">
    <property type="entry name" value="DNA_mis_repair"/>
    <property type="match status" value="1"/>
</dbReference>
<feature type="compositionally biased region" description="Low complexity" evidence="5">
    <location>
        <begin position="498"/>
        <end position="509"/>
    </location>
</feature>